<dbReference type="PANTHER" id="PTHR37166">
    <property type="entry name" value="PROTEIN FLAG"/>
    <property type="match status" value="1"/>
</dbReference>
<dbReference type="PANTHER" id="PTHR37166:SF1">
    <property type="entry name" value="PROTEIN FLAG"/>
    <property type="match status" value="1"/>
</dbReference>
<comment type="caution">
    <text evidence="2">The sequence shown here is derived from an EMBL/GenBank/DDBJ whole genome shotgun (WGS) entry which is preliminary data.</text>
</comment>
<dbReference type="Proteomes" id="UP001596542">
    <property type="component" value="Unassembled WGS sequence"/>
</dbReference>
<evidence type="ECO:0000256" key="1">
    <source>
        <dbReference type="SAM" id="MobiDB-lite"/>
    </source>
</evidence>
<sequence length="126" mass="13079">MDIGQIASSAKAGTRIDPQPLPVNSSTASPAAKGASAPVLTTGAVQQPDAASAQSQVGQALQSINKALQGLSSNLEFTVDTDSNRTIVKVVDQQTKEVIRQMPSLEAIEISKALDKLQGLLVKQKA</sequence>
<organism evidence="2 3">
    <name type="scientific">Herminiimonas glaciei</name>
    <dbReference type="NCBI Taxonomy" id="523788"/>
    <lineage>
        <taxon>Bacteria</taxon>
        <taxon>Pseudomonadati</taxon>
        <taxon>Pseudomonadota</taxon>
        <taxon>Betaproteobacteria</taxon>
        <taxon>Burkholderiales</taxon>
        <taxon>Oxalobacteraceae</taxon>
        <taxon>Herminiimonas</taxon>
    </lineage>
</organism>
<name>A0ABW2I9U8_9BURK</name>
<keyword evidence="2" id="KW-0282">Flagellum</keyword>
<dbReference type="Gene3D" id="3.30.160.170">
    <property type="entry name" value="FlaG-like"/>
    <property type="match status" value="1"/>
</dbReference>
<evidence type="ECO:0000313" key="3">
    <source>
        <dbReference type="Proteomes" id="UP001596542"/>
    </source>
</evidence>
<gene>
    <name evidence="2" type="ORF">ACFQPC_06710</name>
</gene>
<dbReference type="SUPFAM" id="SSF160214">
    <property type="entry name" value="FlaG-like"/>
    <property type="match status" value="1"/>
</dbReference>
<keyword evidence="3" id="KW-1185">Reference proteome</keyword>
<dbReference type="RefSeq" id="WP_382270989.1">
    <property type="nucleotide sequence ID" value="NZ_JBHTBU010000001.1"/>
</dbReference>
<dbReference type="InterPro" id="IPR005186">
    <property type="entry name" value="FlaG"/>
</dbReference>
<keyword evidence="2" id="KW-0966">Cell projection</keyword>
<evidence type="ECO:0000313" key="2">
    <source>
        <dbReference type="EMBL" id="MFC7287724.1"/>
    </source>
</evidence>
<protein>
    <submittedName>
        <fullName evidence="2">Flagellar protein FlaG</fullName>
    </submittedName>
</protein>
<feature type="region of interest" description="Disordered" evidence="1">
    <location>
        <begin position="1"/>
        <end position="39"/>
    </location>
</feature>
<reference evidence="3" key="1">
    <citation type="journal article" date="2019" name="Int. J. Syst. Evol. Microbiol.">
        <title>The Global Catalogue of Microorganisms (GCM) 10K type strain sequencing project: providing services to taxonomists for standard genome sequencing and annotation.</title>
        <authorList>
            <consortium name="The Broad Institute Genomics Platform"/>
            <consortium name="The Broad Institute Genome Sequencing Center for Infectious Disease"/>
            <person name="Wu L."/>
            <person name="Ma J."/>
        </authorList>
    </citation>
    <scope>NUCLEOTIDE SEQUENCE [LARGE SCALE GENOMIC DNA]</scope>
    <source>
        <strain evidence="3">KACC 12508</strain>
    </source>
</reference>
<keyword evidence="2" id="KW-0969">Cilium</keyword>
<dbReference type="InterPro" id="IPR035924">
    <property type="entry name" value="FlaG-like_sf"/>
</dbReference>
<dbReference type="Pfam" id="PF03646">
    <property type="entry name" value="FlaG"/>
    <property type="match status" value="1"/>
</dbReference>
<accession>A0ABW2I9U8</accession>
<proteinExistence type="predicted"/>
<dbReference type="EMBL" id="JBHTBU010000001">
    <property type="protein sequence ID" value="MFC7287724.1"/>
    <property type="molecule type" value="Genomic_DNA"/>
</dbReference>